<proteinExistence type="predicted"/>
<dbReference type="EMBL" id="ALYM01000008">
    <property type="protein sequence ID" value="EMG24673.1"/>
    <property type="molecule type" value="Genomic_DNA"/>
</dbReference>
<name>A0ABP2SWS7_9STRE</name>
<evidence type="ECO:0000313" key="2">
    <source>
        <dbReference type="Proteomes" id="UP000011769"/>
    </source>
</evidence>
<protein>
    <submittedName>
        <fullName evidence="1">Uncharacterized protein</fullName>
    </submittedName>
</protein>
<sequence>MCWEVIVHNLKSKKTGFKVPDVHRFPTKSEAEKFRKQFISKPGYKTEICKVSKLKGS</sequence>
<gene>
    <name evidence="1" type="ORF">SPJ1_1932</name>
</gene>
<comment type="caution">
    <text evidence="1">The sequence shown here is derived from an EMBL/GenBank/DDBJ whole genome shotgun (WGS) entry which is preliminary data.</text>
</comment>
<accession>A0ABP2SWS7</accession>
<keyword evidence="2" id="KW-1185">Reference proteome</keyword>
<organism evidence="1 2">
    <name type="scientific">Streptococcus parauberis KRS-02083</name>
    <dbReference type="NCBI Taxonomy" id="1207545"/>
    <lineage>
        <taxon>Bacteria</taxon>
        <taxon>Bacillati</taxon>
        <taxon>Bacillota</taxon>
        <taxon>Bacilli</taxon>
        <taxon>Lactobacillales</taxon>
        <taxon>Streptococcaceae</taxon>
        <taxon>Streptococcus</taxon>
    </lineage>
</organism>
<evidence type="ECO:0000313" key="1">
    <source>
        <dbReference type="EMBL" id="EMG24673.1"/>
    </source>
</evidence>
<reference evidence="1 2" key="1">
    <citation type="journal article" date="2013" name="PLoS ONE">
        <title>Comparative Genomic Characterization of Three Streptococcus parauberis Strains in Fish Pathogen, as Assessed by Wide-Genome Analyses.</title>
        <authorList>
            <person name="Nho S.W."/>
            <person name="Hikima J."/>
            <person name="Park S.B."/>
            <person name="Jang H.B."/>
            <person name="Cha I.S."/>
            <person name="Yasuike M."/>
            <person name="Nakamura Y."/>
            <person name="Fujiwara A."/>
            <person name="Sano M."/>
            <person name="Kanai K."/>
            <person name="Kondo H."/>
            <person name="Hirono I."/>
            <person name="Takeyama H."/>
            <person name="Aoki T."/>
            <person name="Jung T.S."/>
        </authorList>
    </citation>
    <scope>NUCLEOTIDE SEQUENCE [LARGE SCALE GENOMIC DNA]</scope>
    <source>
        <strain evidence="1 2">KRS-02083</strain>
    </source>
</reference>
<dbReference type="Proteomes" id="UP000011769">
    <property type="component" value="Unassembled WGS sequence"/>
</dbReference>